<dbReference type="EMBL" id="BPQF01000026">
    <property type="protein sequence ID" value="GJD41631.1"/>
    <property type="molecule type" value="Genomic_DNA"/>
</dbReference>
<keyword evidence="7" id="KW-1185">Reference proteome</keyword>
<dbReference type="InterPro" id="IPR000847">
    <property type="entry name" value="LysR_HTH_N"/>
</dbReference>
<comment type="similarity">
    <text evidence="1">Belongs to the LysR transcriptional regulatory family.</text>
</comment>
<dbReference type="InterPro" id="IPR058163">
    <property type="entry name" value="LysR-type_TF_proteobact-type"/>
</dbReference>
<keyword evidence="2" id="KW-0805">Transcription regulation</keyword>
<evidence type="ECO:0000256" key="1">
    <source>
        <dbReference type="ARBA" id="ARBA00009437"/>
    </source>
</evidence>
<gene>
    <name evidence="6" type="primary">hdfR_3</name>
    <name evidence="6" type="ORF">OICFNHDK_4114</name>
</gene>
<evidence type="ECO:0000256" key="2">
    <source>
        <dbReference type="ARBA" id="ARBA00023015"/>
    </source>
</evidence>
<feature type="domain" description="HTH lysR-type" evidence="5">
    <location>
        <begin position="2"/>
        <end position="59"/>
    </location>
</feature>
<dbReference type="InterPro" id="IPR005119">
    <property type="entry name" value="LysR_subst-bd"/>
</dbReference>
<dbReference type="Proteomes" id="UP001055307">
    <property type="component" value="Unassembled WGS sequence"/>
</dbReference>
<keyword evidence="4" id="KW-0804">Transcription</keyword>
<evidence type="ECO:0000259" key="5">
    <source>
        <dbReference type="PROSITE" id="PS50931"/>
    </source>
</evidence>
<organism evidence="6 7">
    <name type="scientific">Methylobacterium bullatum</name>
    <dbReference type="NCBI Taxonomy" id="570505"/>
    <lineage>
        <taxon>Bacteria</taxon>
        <taxon>Pseudomonadati</taxon>
        <taxon>Pseudomonadota</taxon>
        <taxon>Alphaproteobacteria</taxon>
        <taxon>Hyphomicrobiales</taxon>
        <taxon>Methylobacteriaceae</taxon>
        <taxon>Methylobacterium</taxon>
    </lineage>
</organism>
<evidence type="ECO:0000313" key="7">
    <source>
        <dbReference type="Proteomes" id="UP001055307"/>
    </source>
</evidence>
<reference evidence="6" key="1">
    <citation type="journal article" date="2016" name="Front. Microbiol.">
        <title>Genome Sequence of the Piezophilic, Mesophilic Sulfate-Reducing Bacterium Desulfovibrio indicus J2T.</title>
        <authorList>
            <person name="Cao J."/>
            <person name="Maignien L."/>
            <person name="Shao Z."/>
            <person name="Alain K."/>
            <person name="Jebbar M."/>
        </authorList>
    </citation>
    <scope>NUCLEOTIDE SEQUENCE</scope>
    <source>
        <strain evidence="6">DSM 21893</strain>
    </source>
</reference>
<dbReference type="GO" id="GO:0043565">
    <property type="term" value="F:sequence-specific DNA binding"/>
    <property type="evidence" value="ECO:0007669"/>
    <property type="project" value="TreeGrafter"/>
</dbReference>
<keyword evidence="3" id="KW-0238">DNA-binding</keyword>
<dbReference type="GO" id="GO:0003700">
    <property type="term" value="F:DNA-binding transcription factor activity"/>
    <property type="evidence" value="ECO:0007669"/>
    <property type="project" value="InterPro"/>
</dbReference>
<sequence>MLDWDDLRFFLALSRHGSLSAAAKVLHVSQSTVGRRLNSLEATLAVRLLNRTPEGYVPTLAGEEVRRKAESLETEALALERDVTGRDSHLRGLVRVTCAETMAAHLLAPSFAGLHSRHPDIMIELIPNPRELSLAMREADISVRMRQPEQNDLVVRRIGGIAFGLYATSDYIKERGDLNFDDGCPDHHLITQMEDSQEMTQSAWLTEMASRSRVVLQTSSHEAAVLAAANGGGLACLARFRGDEEPRLVRMDVPTEPPSADVLLLVHKDNRDTPRIRTVLTHITESIQALEHLLQPPGANDEEVRDVGT</sequence>
<dbReference type="InterPro" id="IPR036388">
    <property type="entry name" value="WH-like_DNA-bd_sf"/>
</dbReference>
<dbReference type="RefSeq" id="WP_147832892.1">
    <property type="nucleotide sequence ID" value="NZ_BPQF01000026.1"/>
</dbReference>
<dbReference type="Gene3D" id="3.40.190.290">
    <property type="match status" value="1"/>
</dbReference>
<reference evidence="6" key="2">
    <citation type="submission" date="2021-08" db="EMBL/GenBank/DDBJ databases">
        <authorList>
            <person name="Tani A."/>
            <person name="Ola A."/>
            <person name="Ogura Y."/>
            <person name="Katsura K."/>
            <person name="Hayashi T."/>
        </authorList>
    </citation>
    <scope>NUCLEOTIDE SEQUENCE</scope>
    <source>
        <strain evidence="6">DSM 21893</strain>
    </source>
</reference>
<dbReference type="Gene3D" id="1.10.10.10">
    <property type="entry name" value="Winged helix-like DNA-binding domain superfamily/Winged helix DNA-binding domain"/>
    <property type="match status" value="1"/>
</dbReference>
<accession>A0AAV4ZC68</accession>
<name>A0AAV4ZC68_9HYPH</name>
<dbReference type="Pfam" id="PF03466">
    <property type="entry name" value="LysR_substrate"/>
    <property type="match status" value="1"/>
</dbReference>
<evidence type="ECO:0000313" key="6">
    <source>
        <dbReference type="EMBL" id="GJD41631.1"/>
    </source>
</evidence>
<dbReference type="SUPFAM" id="SSF53850">
    <property type="entry name" value="Periplasmic binding protein-like II"/>
    <property type="match status" value="1"/>
</dbReference>
<evidence type="ECO:0000256" key="4">
    <source>
        <dbReference type="ARBA" id="ARBA00023163"/>
    </source>
</evidence>
<evidence type="ECO:0000256" key="3">
    <source>
        <dbReference type="ARBA" id="ARBA00023125"/>
    </source>
</evidence>
<dbReference type="AlphaFoldDB" id="A0AAV4ZC68"/>
<dbReference type="PANTHER" id="PTHR30537:SF3">
    <property type="entry name" value="TRANSCRIPTIONAL REGULATORY PROTEIN"/>
    <property type="match status" value="1"/>
</dbReference>
<dbReference type="Pfam" id="PF00126">
    <property type="entry name" value="HTH_1"/>
    <property type="match status" value="1"/>
</dbReference>
<dbReference type="PANTHER" id="PTHR30537">
    <property type="entry name" value="HTH-TYPE TRANSCRIPTIONAL REGULATOR"/>
    <property type="match status" value="1"/>
</dbReference>
<proteinExistence type="inferred from homology"/>
<comment type="caution">
    <text evidence="6">The sequence shown here is derived from an EMBL/GenBank/DDBJ whole genome shotgun (WGS) entry which is preliminary data.</text>
</comment>
<dbReference type="PROSITE" id="PS50931">
    <property type="entry name" value="HTH_LYSR"/>
    <property type="match status" value="1"/>
</dbReference>
<dbReference type="GO" id="GO:0006351">
    <property type="term" value="P:DNA-templated transcription"/>
    <property type="evidence" value="ECO:0007669"/>
    <property type="project" value="TreeGrafter"/>
</dbReference>
<dbReference type="InterPro" id="IPR036390">
    <property type="entry name" value="WH_DNA-bd_sf"/>
</dbReference>
<dbReference type="SUPFAM" id="SSF46785">
    <property type="entry name" value="Winged helix' DNA-binding domain"/>
    <property type="match status" value="1"/>
</dbReference>
<protein>
    <submittedName>
        <fullName evidence="6">HTH-type transcriptional regulator HdfR</fullName>
    </submittedName>
</protein>